<keyword evidence="8" id="KW-0472">Membrane</keyword>
<dbReference type="PANTHER" id="PTHR33938:SF15">
    <property type="entry name" value="FERULOYL ESTERASE B-RELATED"/>
    <property type="match status" value="1"/>
</dbReference>
<evidence type="ECO:0000256" key="8">
    <source>
        <dbReference type="SAM" id="Phobius"/>
    </source>
</evidence>
<keyword evidence="6" id="KW-0106">Calcium</keyword>
<dbReference type="Gene3D" id="3.40.50.1820">
    <property type="entry name" value="alpha/beta hydrolase"/>
    <property type="match status" value="1"/>
</dbReference>
<evidence type="ECO:0000256" key="6">
    <source>
        <dbReference type="ARBA" id="ARBA00022837"/>
    </source>
</evidence>
<evidence type="ECO:0000313" key="9">
    <source>
        <dbReference type="EMBL" id="TXS90245.1"/>
    </source>
</evidence>
<organism evidence="9 10">
    <name type="scientific">Parahaliea maris</name>
    <dbReference type="NCBI Taxonomy" id="2716870"/>
    <lineage>
        <taxon>Bacteria</taxon>
        <taxon>Pseudomonadati</taxon>
        <taxon>Pseudomonadota</taxon>
        <taxon>Gammaproteobacteria</taxon>
        <taxon>Cellvibrionales</taxon>
        <taxon>Halieaceae</taxon>
        <taxon>Parahaliea</taxon>
    </lineage>
</organism>
<evidence type="ECO:0000256" key="5">
    <source>
        <dbReference type="ARBA" id="ARBA00022801"/>
    </source>
</evidence>
<evidence type="ECO:0000256" key="7">
    <source>
        <dbReference type="ARBA" id="ARBA00023157"/>
    </source>
</evidence>
<dbReference type="InterPro" id="IPR011118">
    <property type="entry name" value="Tannase/feruloyl_esterase"/>
</dbReference>
<dbReference type="InterPro" id="IPR029058">
    <property type="entry name" value="AB_hydrolase_fold"/>
</dbReference>
<accession>A0A5C8ZPP4</accession>
<keyword evidence="10" id="KW-1185">Reference proteome</keyword>
<dbReference type="Pfam" id="PF07519">
    <property type="entry name" value="Tannase"/>
    <property type="match status" value="1"/>
</dbReference>
<feature type="transmembrane region" description="Helical" evidence="8">
    <location>
        <begin position="29"/>
        <end position="51"/>
    </location>
</feature>
<reference evidence="9 10" key="1">
    <citation type="submission" date="2019-08" db="EMBL/GenBank/DDBJ databases">
        <title>Parahaliea maris sp. nov., isolated from the surface seawater.</title>
        <authorList>
            <person name="Liu Y."/>
        </authorList>
    </citation>
    <scope>NUCLEOTIDE SEQUENCE [LARGE SCALE GENOMIC DNA]</scope>
    <source>
        <strain evidence="9 10">HSLHS9</strain>
    </source>
</reference>
<keyword evidence="8" id="KW-0812">Transmembrane</keyword>
<dbReference type="GO" id="GO:0046872">
    <property type="term" value="F:metal ion binding"/>
    <property type="evidence" value="ECO:0007669"/>
    <property type="project" value="UniProtKB-KW"/>
</dbReference>
<keyword evidence="8" id="KW-1133">Transmembrane helix</keyword>
<dbReference type="GO" id="GO:0052689">
    <property type="term" value="F:carboxylic ester hydrolase activity"/>
    <property type="evidence" value="ECO:0007669"/>
    <property type="project" value="UniProtKB-KW"/>
</dbReference>
<keyword evidence="5 9" id="KW-0378">Hydrolase</keyword>
<keyword evidence="7" id="KW-1015">Disulfide bond</keyword>
<dbReference type="Proteomes" id="UP000321039">
    <property type="component" value="Unassembled WGS sequence"/>
</dbReference>
<dbReference type="AlphaFoldDB" id="A0A5C8ZPP4"/>
<name>A0A5C8ZPP4_9GAMM</name>
<dbReference type="SUPFAM" id="SSF53474">
    <property type="entry name" value="alpha/beta-Hydrolases"/>
    <property type="match status" value="1"/>
</dbReference>
<dbReference type="PANTHER" id="PTHR33938">
    <property type="entry name" value="FERULOYL ESTERASE B-RELATED"/>
    <property type="match status" value="1"/>
</dbReference>
<evidence type="ECO:0000256" key="4">
    <source>
        <dbReference type="ARBA" id="ARBA00022729"/>
    </source>
</evidence>
<sequence>MAAWKTGCGAGKPAPASLQYVQGAPLKAIIFYAVSLLLPLAGSAFAAPLSANASLCSDKFSVDQFAERYGVETLTAVYQADETYSGRGGAPAALALVPHCKIDGALDAFTAPTGEQFRIRFRLRLPDAWNGRFLFMGGGGSNGRVGASVGDVGWSGDVALNRGFAVVSQDSGHSNEQNNSSALGGIYSFGTHPETRRNYAYGSLIKTYDLAQALMAGYYQRPVDYNYFFGCSKGGQEGLAFAELYPDSFDGIVAAAPGMSLPKAALNQAWDTQVLAGLAVSQGRDLSPAAIARSLPDSALAVVTEAVLVACDADDGAEDGLLSAYGKCSTARVLSALESRRCESAGGSHCISSEQITALVAIVEGSSRYTSFPWDAGFADAGWRRWKLGSEDSPARNISLGAASLAAVFSVPPTILPEGADAKLNWQVDFDFSRDARAIFAADKTFVRSAWAEMNVRFADLSAFSAAGKLIVPHGVSDPVFSVNDTVAWWNELDYRYDGKANTFVRVFPVPGMGHCRGGPGPHRLNAFDQLSAWVERDQPPEYLLGETDAGSRWAGKKIPVCSYPSYARPASAGDGEYACSGSYDREK</sequence>
<comment type="similarity">
    <text evidence="1">Belongs to the tannase family.</text>
</comment>
<evidence type="ECO:0000256" key="1">
    <source>
        <dbReference type="ARBA" id="ARBA00006249"/>
    </source>
</evidence>
<dbReference type="EMBL" id="VRZA01000008">
    <property type="protein sequence ID" value="TXS90245.1"/>
    <property type="molecule type" value="Genomic_DNA"/>
</dbReference>
<evidence type="ECO:0000313" key="10">
    <source>
        <dbReference type="Proteomes" id="UP000321039"/>
    </source>
</evidence>
<keyword evidence="3" id="KW-0479">Metal-binding</keyword>
<keyword evidence="2" id="KW-0719">Serine esterase</keyword>
<proteinExistence type="inferred from homology"/>
<comment type="caution">
    <text evidence="9">The sequence shown here is derived from an EMBL/GenBank/DDBJ whole genome shotgun (WGS) entry which is preliminary data.</text>
</comment>
<protein>
    <submittedName>
        <fullName evidence="9">Tannase/feruloyl esterase family alpha/beta hydrolase</fullName>
    </submittedName>
</protein>
<keyword evidence="4" id="KW-0732">Signal</keyword>
<evidence type="ECO:0000256" key="2">
    <source>
        <dbReference type="ARBA" id="ARBA00022487"/>
    </source>
</evidence>
<gene>
    <name evidence="9" type="ORF">FV139_18465</name>
</gene>
<evidence type="ECO:0000256" key="3">
    <source>
        <dbReference type="ARBA" id="ARBA00022723"/>
    </source>
</evidence>